<dbReference type="SUPFAM" id="SSF53448">
    <property type="entry name" value="Nucleotide-diphospho-sugar transferases"/>
    <property type="match status" value="1"/>
</dbReference>
<protein>
    <submittedName>
        <fullName evidence="2">Undecaprenyl-phosphate mannosyltransferase</fullName>
        <ecNumber evidence="2">2.4.1.54</ecNumber>
    </submittedName>
</protein>
<evidence type="ECO:0000259" key="1">
    <source>
        <dbReference type="Pfam" id="PF00535"/>
    </source>
</evidence>
<dbReference type="PANTHER" id="PTHR48090">
    <property type="entry name" value="UNDECAPRENYL-PHOSPHATE 4-DEOXY-4-FORMAMIDO-L-ARABINOSE TRANSFERASE-RELATED"/>
    <property type="match status" value="1"/>
</dbReference>
<name>A0A5C5XNL4_9PLAN</name>
<keyword evidence="2" id="KW-0808">Transferase</keyword>
<evidence type="ECO:0000313" key="3">
    <source>
        <dbReference type="Proteomes" id="UP000316095"/>
    </source>
</evidence>
<accession>A0A5C5XNL4</accession>
<feature type="domain" description="Glycosyltransferase 2-like" evidence="1">
    <location>
        <begin position="69"/>
        <end position="241"/>
    </location>
</feature>
<dbReference type="AlphaFoldDB" id="A0A5C5XNL4"/>
<dbReference type="EC" id="2.4.1.54" evidence="2"/>
<proteinExistence type="predicted"/>
<organism evidence="2 3">
    <name type="scientific">Rubinisphaera italica</name>
    <dbReference type="NCBI Taxonomy" id="2527969"/>
    <lineage>
        <taxon>Bacteria</taxon>
        <taxon>Pseudomonadati</taxon>
        <taxon>Planctomycetota</taxon>
        <taxon>Planctomycetia</taxon>
        <taxon>Planctomycetales</taxon>
        <taxon>Planctomycetaceae</taxon>
        <taxon>Rubinisphaera</taxon>
    </lineage>
</organism>
<keyword evidence="2" id="KW-0328">Glycosyltransferase</keyword>
<dbReference type="PANTHER" id="PTHR48090:SF7">
    <property type="entry name" value="RFBJ PROTEIN"/>
    <property type="match status" value="1"/>
</dbReference>
<dbReference type="Gene3D" id="3.90.550.10">
    <property type="entry name" value="Spore Coat Polysaccharide Biosynthesis Protein SpsA, Chain A"/>
    <property type="match status" value="1"/>
</dbReference>
<keyword evidence="3" id="KW-1185">Reference proteome</keyword>
<dbReference type="InterPro" id="IPR050256">
    <property type="entry name" value="Glycosyltransferase_2"/>
</dbReference>
<comment type="caution">
    <text evidence="2">The sequence shown here is derived from an EMBL/GenBank/DDBJ whole genome shotgun (WGS) entry which is preliminary data.</text>
</comment>
<reference evidence="2 3" key="1">
    <citation type="submission" date="2019-02" db="EMBL/GenBank/DDBJ databases">
        <title>Deep-cultivation of Planctomycetes and their phenomic and genomic characterization uncovers novel biology.</title>
        <authorList>
            <person name="Wiegand S."/>
            <person name="Jogler M."/>
            <person name="Boedeker C."/>
            <person name="Pinto D."/>
            <person name="Vollmers J."/>
            <person name="Rivas-Marin E."/>
            <person name="Kohn T."/>
            <person name="Peeters S.H."/>
            <person name="Heuer A."/>
            <person name="Rast P."/>
            <person name="Oberbeckmann S."/>
            <person name="Bunk B."/>
            <person name="Jeske O."/>
            <person name="Meyerdierks A."/>
            <person name="Storesund J.E."/>
            <person name="Kallscheuer N."/>
            <person name="Luecker S."/>
            <person name="Lage O.M."/>
            <person name="Pohl T."/>
            <person name="Merkel B.J."/>
            <person name="Hornburger P."/>
            <person name="Mueller R.-W."/>
            <person name="Bruemmer F."/>
            <person name="Labrenz M."/>
            <person name="Spormann A.M."/>
            <person name="Op Den Camp H."/>
            <person name="Overmann J."/>
            <person name="Amann R."/>
            <person name="Jetten M.S.M."/>
            <person name="Mascher T."/>
            <person name="Medema M.H."/>
            <person name="Devos D.P."/>
            <person name="Kaster A.-K."/>
            <person name="Ovreas L."/>
            <person name="Rohde M."/>
            <person name="Galperin M.Y."/>
            <person name="Jogler C."/>
        </authorList>
    </citation>
    <scope>NUCLEOTIDE SEQUENCE [LARGE SCALE GENOMIC DNA]</scope>
    <source>
        <strain evidence="2 3">Pan54</strain>
    </source>
</reference>
<evidence type="ECO:0000313" key="2">
    <source>
        <dbReference type="EMBL" id="TWT63352.1"/>
    </source>
</evidence>
<gene>
    <name evidence="2" type="ORF">Pan54_41050</name>
</gene>
<dbReference type="InterPro" id="IPR029044">
    <property type="entry name" value="Nucleotide-diphossugar_trans"/>
</dbReference>
<dbReference type="Proteomes" id="UP000316095">
    <property type="component" value="Unassembled WGS sequence"/>
</dbReference>
<dbReference type="GO" id="GO:0047267">
    <property type="term" value="F:undecaprenyl-phosphate mannosyltransferase activity"/>
    <property type="evidence" value="ECO:0007669"/>
    <property type="project" value="UniProtKB-EC"/>
</dbReference>
<sequence length="304" mass="35007">MQTARQWIEQRTGFVNRTGNKDVRMSDTSLSSVGTQFTESWLEQLQSVLGKAACEQMGFYAIPETLLLSVVVPVYNECETLHLILEKIQEVPINKEIILVDDCSKDGTRDLLQEMEKAQAEGEQDPRNCFVFAYHEKNQGKGAALRTGFLRASGDIVIIQDADMEYNPHEYPRLIKPIVEGKADVVYGSRFLGDQPHRVLYYWHYLGNNFLTQLSNCFTNLNLTDMETCYKVFRKEVLQEIAPKLQQNRFGFEPEITARIARRNHRIFEMSISYSGRTYDQGKKIGWKDGFQALYCIIRYGLAD</sequence>
<dbReference type="Pfam" id="PF00535">
    <property type="entry name" value="Glycos_transf_2"/>
    <property type="match status" value="1"/>
</dbReference>
<dbReference type="EMBL" id="SJPG01000001">
    <property type="protein sequence ID" value="TWT63352.1"/>
    <property type="molecule type" value="Genomic_DNA"/>
</dbReference>
<dbReference type="CDD" id="cd04179">
    <property type="entry name" value="DPM_DPG-synthase_like"/>
    <property type="match status" value="1"/>
</dbReference>
<dbReference type="InterPro" id="IPR001173">
    <property type="entry name" value="Glyco_trans_2-like"/>
</dbReference>